<reference evidence="7" key="1">
    <citation type="submission" date="2016-11" db="UniProtKB">
        <authorList>
            <consortium name="WormBaseParasite"/>
        </authorList>
    </citation>
    <scope>IDENTIFICATION</scope>
</reference>
<dbReference type="Proteomes" id="UP000095283">
    <property type="component" value="Unplaced"/>
</dbReference>
<dbReference type="InterPro" id="IPR005491">
    <property type="entry name" value="ENT_dom"/>
</dbReference>
<evidence type="ECO:0000259" key="5">
    <source>
        <dbReference type="SMART" id="SM01191"/>
    </source>
</evidence>
<feature type="chain" id="PRO_5009310902" evidence="4">
    <location>
        <begin position="26"/>
        <end position="549"/>
    </location>
</feature>
<feature type="signal peptide" evidence="4">
    <location>
        <begin position="1"/>
        <end position="25"/>
    </location>
</feature>
<keyword evidence="6" id="KW-1185">Reference proteome</keyword>
<dbReference type="Gene3D" id="1.10.1240.40">
    <property type="entry name" value="ENT domain"/>
    <property type="match status" value="1"/>
</dbReference>
<dbReference type="InterPro" id="IPR036142">
    <property type="entry name" value="ENT_dom-like_sf"/>
</dbReference>
<evidence type="ECO:0000256" key="1">
    <source>
        <dbReference type="ARBA" id="ARBA00004123"/>
    </source>
</evidence>
<evidence type="ECO:0000256" key="4">
    <source>
        <dbReference type="SAM" id="SignalP"/>
    </source>
</evidence>
<feature type="region of interest" description="Disordered" evidence="3">
    <location>
        <begin position="190"/>
        <end position="209"/>
    </location>
</feature>
<feature type="region of interest" description="Disordered" evidence="3">
    <location>
        <begin position="301"/>
        <end position="320"/>
    </location>
</feature>
<feature type="region of interest" description="Disordered" evidence="3">
    <location>
        <begin position="415"/>
        <end position="459"/>
    </location>
</feature>
<dbReference type="AlphaFoldDB" id="A0A1I7X057"/>
<dbReference type="GO" id="GO:0005634">
    <property type="term" value="C:nucleus"/>
    <property type="evidence" value="ECO:0007669"/>
    <property type="project" value="UniProtKB-SubCell"/>
</dbReference>
<comment type="subcellular location">
    <subcellularLocation>
        <location evidence="1">Nucleus</location>
    </subcellularLocation>
</comment>
<name>A0A1I7X057_HETBA</name>
<feature type="domain" description="ENT" evidence="5">
    <location>
        <begin position="47"/>
        <end position="119"/>
    </location>
</feature>
<dbReference type="SMART" id="SM01191">
    <property type="entry name" value="ENT"/>
    <property type="match status" value="1"/>
</dbReference>
<dbReference type="Pfam" id="PF03735">
    <property type="entry name" value="ENT"/>
    <property type="match status" value="1"/>
</dbReference>
<organism evidence="6 7">
    <name type="scientific">Heterorhabditis bacteriophora</name>
    <name type="common">Entomopathogenic nematode worm</name>
    <dbReference type="NCBI Taxonomy" id="37862"/>
    <lineage>
        <taxon>Eukaryota</taxon>
        <taxon>Metazoa</taxon>
        <taxon>Ecdysozoa</taxon>
        <taxon>Nematoda</taxon>
        <taxon>Chromadorea</taxon>
        <taxon>Rhabditida</taxon>
        <taxon>Rhabditina</taxon>
        <taxon>Rhabditomorpha</taxon>
        <taxon>Strongyloidea</taxon>
        <taxon>Heterorhabditidae</taxon>
        <taxon>Heterorhabditis</taxon>
    </lineage>
</organism>
<accession>A0A1I7X057</accession>
<dbReference type="WBParaSite" id="Hba_10774">
    <property type="protein sequence ID" value="Hba_10774"/>
    <property type="gene ID" value="Hba_10774"/>
</dbReference>
<dbReference type="SUPFAM" id="SSF158639">
    <property type="entry name" value="ENT-like"/>
    <property type="match status" value="1"/>
</dbReference>
<keyword evidence="4" id="KW-0732">Signal</keyword>
<evidence type="ECO:0000256" key="3">
    <source>
        <dbReference type="SAM" id="MobiDB-lite"/>
    </source>
</evidence>
<evidence type="ECO:0000313" key="6">
    <source>
        <dbReference type="Proteomes" id="UP000095283"/>
    </source>
</evidence>
<feature type="compositionally biased region" description="Low complexity" evidence="3">
    <location>
        <begin position="415"/>
        <end position="450"/>
    </location>
</feature>
<evidence type="ECO:0000313" key="7">
    <source>
        <dbReference type="WBParaSite" id="Hba_10774"/>
    </source>
</evidence>
<protein>
    <submittedName>
        <fullName evidence="7">ENT domain-containing protein</fullName>
    </submittedName>
</protein>
<proteinExistence type="predicted"/>
<sequence length="549" mass="60371">MYPNTFLNLLSVSLFPLVLLSKNYGSEVMGGMEKVRCIPSDWEEEDCSYLLRELERTAFSCVVSAMRAQGIMNNFKEVLLDHLKAALFINDDVFKMEMKRAANDECLSKIASVLNPSYDCFTEWAGLGVDVEDDEFVPQPRLFDEGTTLKYSKLLGMYNVEKKVIYIHNTMAAHREFLNKIHQQIQDEARIVSQPEAGQPRKRKKTKQLTPEIQINDGGEALFAIILIYVCVPPITPIRQTSASSVHLHSTPLSAPSTTVLAGSVQKHSQSAPIPNIAPKSISSVQAQYLPQNTYKRSRLASVTENPSLPSGDTSSGNNLTNCYRDHVHRANPQTSMVKAVRSNFSPFSFEKTSVGSYAFSYVVPVNTSFNSSVTVNRTSMKFYSTGGGIVPSSVYGNPTRPYYGNPSAAVLGSQARSPAASASSSNSSQQTQSLPSTPSGHSPSPSTSHDNVNRIDYGLTRPSHLSHPIIKRSVFKSVHPTTTVRLSNGNIPLSQRISASSGLANNPHGQTTGPESPIINGVLVIVKILFLHFFECIVNNNMKRFRYI</sequence>
<evidence type="ECO:0000256" key="2">
    <source>
        <dbReference type="ARBA" id="ARBA00023242"/>
    </source>
</evidence>
<keyword evidence="2" id="KW-0539">Nucleus</keyword>